<organism evidence="3 4">
    <name type="scientific">Flavobacterium lacus</name>
    <dbReference type="NCBI Taxonomy" id="1353778"/>
    <lineage>
        <taxon>Bacteria</taxon>
        <taxon>Pseudomonadati</taxon>
        <taxon>Bacteroidota</taxon>
        <taxon>Flavobacteriia</taxon>
        <taxon>Flavobacteriales</taxon>
        <taxon>Flavobacteriaceae</taxon>
        <taxon>Flavobacterium</taxon>
    </lineage>
</organism>
<keyword evidence="1" id="KW-0472">Membrane</keyword>
<dbReference type="InterPro" id="IPR002656">
    <property type="entry name" value="Acyl_transf_3_dom"/>
</dbReference>
<feature type="transmembrane region" description="Helical" evidence="1">
    <location>
        <begin position="169"/>
        <end position="189"/>
    </location>
</feature>
<dbReference type="PANTHER" id="PTHR23028">
    <property type="entry name" value="ACETYLTRANSFERASE"/>
    <property type="match status" value="1"/>
</dbReference>
<evidence type="ECO:0000313" key="3">
    <source>
        <dbReference type="EMBL" id="RAR51114.1"/>
    </source>
</evidence>
<dbReference type="RefSeq" id="WP_112084693.1">
    <property type="nucleotide sequence ID" value="NZ_QLSV01000001.1"/>
</dbReference>
<dbReference type="GO" id="GO:0000271">
    <property type="term" value="P:polysaccharide biosynthetic process"/>
    <property type="evidence" value="ECO:0007669"/>
    <property type="project" value="TreeGrafter"/>
</dbReference>
<dbReference type="OrthoDB" id="290051at2"/>
<keyword evidence="1" id="KW-0812">Transmembrane</keyword>
<dbReference type="InterPro" id="IPR050879">
    <property type="entry name" value="Acyltransferase_3"/>
</dbReference>
<proteinExistence type="predicted"/>
<feature type="transmembrane region" description="Helical" evidence="1">
    <location>
        <begin position="341"/>
        <end position="361"/>
    </location>
</feature>
<gene>
    <name evidence="3" type="ORF">B0I10_101290</name>
</gene>
<accession>A0A328X4F8</accession>
<keyword evidence="4" id="KW-1185">Reference proteome</keyword>
<dbReference type="Pfam" id="PF01757">
    <property type="entry name" value="Acyl_transf_3"/>
    <property type="match status" value="1"/>
</dbReference>
<dbReference type="Proteomes" id="UP000249518">
    <property type="component" value="Unassembled WGS sequence"/>
</dbReference>
<dbReference type="GO" id="GO:0016747">
    <property type="term" value="F:acyltransferase activity, transferring groups other than amino-acyl groups"/>
    <property type="evidence" value="ECO:0007669"/>
    <property type="project" value="InterPro"/>
</dbReference>
<feature type="transmembrane region" description="Helical" evidence="1">
    <location>
        <begin position="12"/>
        <end position="33"/>
    </location>
</feature>
<keyword evidence="1" id="KW-1133">Transmembrane helix</keyword>
<feature type="transmembrane region" description="Helical" evidence="1">
    <location>
        <begin position="138"/>
        <end position="157"/>
    </location>
</feature>
<dbReference type="GO" id="GO:0016020">
    <property type="term" value="C:membrane"/>
    <property type="evidence" value="ECO:0007669"/>
    <property type="project" value="TreeGrafter"/>
</dbReference>
<feature type="transmembrane region" description="Helical" evidence="1">
    <location>
        <begin position="303"/>
        <end position="329"/>
    </location>
</feature>
<dbReference type="PANTHER" id="PTHR23028:SF53">
    <property type="entry name" value="ACYL_TRANSF_3 DOMAIN-CONTAINING PROTEIN"/>
    <property type="match status" value="1"/>
</dbReference>
<sequence>MEKKSFNDNIFGLDFMRTIAILMVLFGHCLSIYPPSQSLIYQVGLFFGFFGVEVFFVLSGFLVGRMLFQLYVDDDFSIKKVLGFLKRRSFRILPNYYLVLILNIIIGFIVGFTVADWWTYFFFLQNFNSSMLPFFPESWPVAIGVFAFLLLLVALYLKTALVKPSNKPLFFLLVVLGLTLFFVFTKIYYSFTTQNTTLDHWNLALKALVIYRLDAFFIGVLAAWFSLHRLPFWKKIRFPFAFLGIILFGFMFVGVGFFQLTIDRFPHFWNIFYLPLTSLLCVLFLPILSQWKSTTFTFLQKPIIFISVISYSIYLLHYGVLLQLLQFYFPTDDLSINQLHLYSLCYFLLTLLLASLLHKFFENPLRKLGDR</sequence>
<evidence type="ECO:0000313" key="4">
    <source>
        <dbReference type="Proteomes" id="UP000249518"/>
    </source>
</evidence>
<dbReference type="EMBL" id="QLSV01000001">
    <property type="protein sequence ID" value="RAR51114.1"/>
    <property type="molecule type" value="Genomic_DNA"/>
</dbReference>
<feature type="transmembrane region" description="Helical" evidence="1">
    <location>
        <begin position="268"/>
        <end position="291"/>
    </location>
</feature>
<reference evidence="3 4" key="1">
    <citation type="submission" date="2018-06" db="EMBL/GenBank/DDBJ databases">
        <title>Genomic Encyclopedia of Type Strains, Phase III (KMG-III): the genomes of soil and plant-associated and newly described type strains.</title>
        <authorList>
            <person name="Whitman W."/>
        </authorList>
    </citation>
    <scope>NUCLEOTIDE SEQUENCE [LARGE SCALE GENOMIC DNA]</scope>
    <source>
        <strain evidence="3 4">CGMCC 1.12504</strain>
    </source>
</reference>
<comment type="caution">
    <text evidence="3">The sequence shown here is derived from an EMBL/GenBank/DDBJ whole genome shotgun (WGS) entry which is preliminary data.</text>
</comment>
<dbReference type="AlphaFoldDB" id="A0A328X4F8"/>
<feature type="transmembrane region" description="Helical" evidence="1">
    <location>
        <begin position="209"/>
        <end position="227"/>
    </location>
</feature>
<feature type="domain" description="Acyltransferase 3" evidence="2">
    <location>
        <begin position="12"/>
        <end position="357"/>
    </location>
</feature>
<protein>
    <submittedName>
        <fullName evidence="3">Peptidoglycan/LPS O-acetylase OafA/YrhL</fullName>
    </submittedName>
</protein>
<feature type="transmembrane region" description="Helical" evidence="1">
    <location>
        <begin position="96"/>
        <end position="118"/>
    </location>
</feature>
<feature type="transmembrane region" description="Helical" evidence="1">
    <location>
        <begin position="239"/>
        <end position="262"/>
    </location>
</feature>
<name>A0A328X4F8_9FLAO</name>
<evidence type="ECO:0000259" key="2">
    <source>
        <dbReference type="Pfam" id="PF01757"/>
    </source>
</evidence>
<feature type="transmembrane region" description="Helical" evidence="1">
    <location>
        <begin position="39"/>
        <end position="63"/>
    </location>
</feature>
<evidence type="ECO:0000256" key="1">
    <source>
        <dbReference type="SAM" id="Phobius"/>
    </source>
</evidence>